<dbReference type="GO" id="GO:0015942">
    <property type="term" value="P:formate metabolic process"/>
    <property type="evidence" value="ECO:0007669"/>
    <property type="project" value="InterPro"/>
</dbReference>
<evidence type="ECO:0000313" key="9">
    <source>
        <dbReference type="Proteomes" id="UP000245638"/>
    </source>
</evidence>
<dbReference type="AlphaFoldDB" id="A0A2T9X2K0"/>
<dbReference type="Gene3D" id="3.40.50.740">
    <property type="match status" value="1"/>
</dbReference>
<dbReference type="PROSITE" id="PS51669">
    <property type="entry name" value="4FE4S_MOW_BIS_MGD"/>
    <property type="match status" value="1"/>
</dbReference>
<evidence type="ECO:0000256" key="3">
    <source>
        <dbReference type="ARBA" id="ARBA00022723"/>
    </source>
</evidence>
<dbReference type="Pfam" id="PF04879">
    <property type="entry name" value="Molybdop_Fe4S4"/>
    <property type="match status" value="1"/>
</dbReference>
<keyword evidence="5" id="KW-0408">Iron</keyword>
<sequence length="650" mass="72202">MMIVKSICPFCGVGCGIDLEVEEGKIVRVLPDKTHVVSKGHLCGKGSIAFKSLYAEDRVLYPLKKEGEKFVRISWKEAIDEIYFKLNKIIKEYGPFSVGFYGGCQNTLEEVYSFMKLARALGTNNVDSCARVCHDPSAIALKEMLGVGASSTSVVQIPKAKALVIAGESTTESHPVISQYIVELKRKGGKLIVIDPRLTGIAKIADLYLQISPSTDIYLFNAVANYLISNGLIDENFIEQRTEGFEDYKRVISKYSVDDAEKITGIPKEKIIEFAKLISQKPVIFSWGLGLTQSSGVNGVRALVNLALLTGNIGIEGGGVIVYRGQANVQGSGDLIKPNVFPNGKMDELHALQLKEVWGFKPPIQPGKTVTEAVYGSNLKAVFLMNFNPAKSFPNRKVVEKFLSSLDLLVVIDSFMTETAKFAHYILPAAMWAEKEGSVTSLDRLVKWRFKAIDPLGEAKPELEIIADIARKFGFNFSSDPKEVFNELKEVSSYSNLNFGEITDYSLPSRYPQNDEVLYREKFLTEDGKAHFHPVEQPKLSKGMILITGREVTHYNTDELIVRSGFPEIPLEIFINPEDATRLGIKEGDEVEISSECGSAKARVKLSNEIMKGIVFAYMHNAEINYVVCNEMDEEAKTPKFKYTVVSIMK</sequence>
<keyword evidence="2" id="KW-0004">4Fe-4S</keyword>
<dbReference type="SMART" id="SM00926">
    <property type="entry name" value="Molybdop_Fe4S4"/>
    <property type="match status" value="1"/>
</dbReference>
<evidence type="ECO:0000256" key="6">
    <source>
        <dbReference type="ARBA" id="ARBA00023014"/>
    </source>
</evidence>
<dbReference type="GO" id="GO:0043546">
    <property type="term" value="F:molybdopterin cofactor binding"/>
    <property type="evidence" value="ECO:0007669"/>
    <property type="project" value="InterPro"/>
</dbReference>
<dbReference type="PANTHER" id="PTHR43105:SF14">
    <property type="entry name" value="FORMATE DEHYDROGENASE H"/>
    <property type="match status" value="1"/>
</dbReference>
<dbReference type="Gene3D" id="2.40.40.20">
    <property type="match status" value="1"/>
</dbReference>
<dbReference type="GO" id="GO:0016020">
    <property type="term" value="C:membrane"/>
    <property type="evidence" value="ECO:0007669"/>
    <property type="project" value="TreeGrafter"/>
</dbReference>
<dbReference type="InterPro" id="IPR006657">
    <property type="entry name" value="MoPterin_dinucl-bd_dom"/>
</dbReference>
<accession>A0A2T9X2K0</accession>
<comment type="similarity">
    <text evidence="1">Belongs to the prokaryotic molybdopterin-containing oxidoreductase family.</text>
</comment>
<dbReference type="Pfam" id="PF00384">
    <property type="entry name" value="Molybdopterin"/>
    <property type="match status" value="1"/>
</dbReference>
<dbReference type="PROSITE" id="PS00932">
    <property type="entry name" value="MOLYBDOPTERIN_PROK_3"/>
    <property type="match status" value="1"/>
</dbReference>
<keyword evidence="6" id="KW-0411">Iron-sulfur</keyword>
<evidence type="ECO:0000256" key="4">
    <source>
        <dbReference type="ARBA" id="ARBA00023002"/>
    </source>
</evidence>
<gene>
    <name evidence="8" type="ORF">DDW13_07945</name>
</gene>
<dbReference type="Gene3D" id="2.20.25.90">
    <property type="entry name" value="ADC-like domains"/>
    <property type="match status" value="1"/>
</dbReference>
<evidence type="ECO:0000256" key="2">
    <source>
        <dbReference type="ARBA" id="ARBA00022485"/>
    </source>
</evidence>
<evidence type="ECO:0000259" key="7">
    <source>
        <dbReference type="PROSITE" id="PS51669"/>
    </source>
</evidence>
<reference evidence="8 9" key="1">
    <citation type="journal article" date="2015" name="Appl. Environ. Microbiol.">
        <title>Nanoarchaeota, Their Sulfolobales Host, and Nanoarchaeota Virus Distribution across Yellowstone National Park Hot Springs.</title>
        <authorList>
            <person name="Munson-McGee J.H."/>
            <person name="Field E.K."/>
            <person name="Bateson M."/>
            <person name="Rooney C."/>
            <person name="Stepanauskas R."/>
            <person name="Young M.J."/>
        </authorList>
    </citation>
    <scope>NUCLEOTIDE SEQUENCE [LARGE SCALE GENOMIC DNA]</scope>
    <source>
        <strain evidence="8">SCGC AC-742_N10</strain>
    </source>
</reference>
<dbReference type="Pfam" id="PF01568">
    <property type="entry name" value="Molydop_binding"/>
    <property type="match status" value="1"/>
</dbReference>
<dbReference type="InterPro" id="IPR006478">
    <property type="entry name" value="Formate_DH_asu"/>
</dbReference>
<dbReference type="InterPro" id="IPR027467">
    <property type="entry name" value="MopterinOxRdtase_cofactor_BS"/>
</dbReference>
<proteinExistence type="inferred from homology"/>
<dbReference type="PROSITE" id="PS00551">
    <property type="entry name" value="MOLYBDOPTERIN_PROK_1"/>
    <property type="match status" value="1"/>
</dbReference>
<dbReference type="SUPFAM" id="SSF50692">
    <property type="entry name" value="ADC-like"/>
    <property type="match status" value="1"/>
</dbReference>
<keyword evidence="3" id="KW-0479">Metal-binding</keyword>
<organism evidence="8 9">
    <name type="scientific">Acidianus hospitalis</name>
    <dbReference type="NCBI Taxonomy" id="563177"/>
    <lineage>
        <taxon>Archaea</taxon>
        <taxon>Thermoproteota</taxon>
        <taxon>Thermoprotei</taxon>
        <taxon>Sulfolobales</taxon>
        <taxon>Sulfolobaceae</taxon>
        <taxon>Acidianus</taxon>
    </lineage>
</organism>
<dbReference type="GO" id="GO:0046872">
    <property type="term" value="F:metal ion binding"/>
    <property type="evidence" value="ECO:0007669"/>
    <property type="project" value="UniProtKB-KW"/>
</dbReference>
<comment type="caution">
    <text evidence="8">The sequence shown here is derived from an EMBL/GenBank/DDBJ whole genome shotgun (WGS) entry which is preliminary data.</text>
</comment>
<dbReference type="InterPro" id="IPR006655">
    <property type="entry name" value="Mopterin_OxRdtase_prok_CS"/>
</dbReference>
<evidence type="ECO:0000256" key="1">
    <source>
        <dbReference type="ARBA" id="ARBA00010312"/>
    </source>
</evidence>
<dbReference type="InterPro" id="IPR006963">
    <property type="entry name" value="Mopterin_OxRdtase_4Fe-4S_dom"/>
</dbReference>
<dbReference type="GO" id="GO:0051539">
    <property type="term" value="F:4 iron, 4 sulfur cluster binding"/>
    <property type="evidence" value="ECO:0007669"/>
    <property type="project" value="UniProtKB-KW"/>
</dbReference>
<dbReference type="InterPro" id="IPR050123">
    <property type="entry name" value="Prok_molybdopt-oxidoreductase"/>
</dbReference>
<dbReference type="NCBIfam" id="TIGR01591">
    <property type="entry name" value="Fdh-alpha"/>
    <property type="match status" value="1"/>
</dbReference>
<dbReference type="GO" id="GO:0022904">
    <property type="term" value="P:respiratory electron transport chain"/>
    <property type="evidence" value="ECO:0007669"/>
    <property type="project" value="TreeGrafter"/>
</dbReference>
<dbReference type="Gene3D" id="3.40.228.10">
    <property type="entry name" value="Dimethylsulfoxide Reductase, domain 2"/>
    <property type="match status" value="1"/>
</dbReference>
<dbReference type="InterPro" id="IPR006656">
    <property type="entry name" value="Mopterin_OxRdtase"/>
</dbReference>
<name>A0A2T9X2K0_9CREN</name>
<dbReference type="GO" id="GO:0003954">
    <property type="term" value="F:NADH dehydrogenase activity"/>
    <property type="evidence" value="ECO:0007669"/>
    <property type="project" value="TreeGrafter"/>
</dbReference>
<dbReference type="GO" id="GO:0008863">
    <property type="term" value="F:formate dehydrogenase (NAD+) activity"/>
    <property type="evidence" value="ECO:0007669"/>
    <property type="project" value="InterPro"/>
</dbReference>
<dbReference type="Proteomes" id="UP000245638">
    <property type="component" value="Unassembled WGS sequence"/>
</dbReference>
<evidence type="ECO:0000256" key="5">
    <source>
        <dbReference type="ARBA" id="ARBA00023004"/>
    </source>
</evidence>
<dbReference type="EMBL" id="QEFD01000227">
    <property type="protein sequence ID" value="PVU74310.1"/>
    <property type="molecule type" value="Genomic_DNA"/>
</dbReference>
<feature type="domain" description="4Fe-4S Mo/W bis-MGD-type" evidence="7">
    <location>
        <begin position="1"/>
        <end position="57"/>
    </location>
</feature>
<protein>
    <submittedName>
        <fullName evidence="8">Formate dehydrogenase subunit alpha</fullName>
    </submittedName>
</protein>
<evidence type="ECO:0000313" key="8">
    <source>
        <dbReference type="EMBL" id="PVU74310.1"/>
    </source>
</evidence>
<keyword evidence="4" id="KW-0560">Oxidoreductase</keyword>
<dbReference type="InterPro" id="IPR009010">
    <property type="entry name" value="Asp_de-COase-like_dom_sf"/>
</dbReference>
<dbReference type="PANTHER" id="PTHR43105">
    <property type="entry name" value="RESPIRATORY NITRATE REDUCTASE"/>
    <property type="match status" value="1"/>
</dbReference>
<dbReference type="SUPFAM" id="SSF53706">
    <property type="entry name" value="Formate dehydrogenase/DMSO reductase, domains 1-3"/>
    <property type="match status" value="1"/>
</dbReference>